<organism evidence="3 4">
    <name type="scientific">Thalassospira profundimaris</name>
    <dbReference type="NCBI Taxonomy" id="502049"/>
    <lineage>
        <taxon>Bacteria</taxon>
        <taxon>Pseudomonadati</taxon>
        <taxon>Pseudomonadota</taxon>
        <taxon>Alphaproteobacteria</taxon>
        <taxon>Rhodospirillales</taxon>
        <taxon>Thalassospiraceae</taxon>
        <taxon>Thalassospira</taxon>
    </lineage>
</organism>
<dbReference type="InterPro" id="IPR000835">
    <property type="entry name" value="HTH_MarR-typ"/>
</dbReference>
<dbReference type="PANTHER" id="PTHR18964">
    <property type="entry name" value="ROK (REPRESSOR, ORF, KINASE) FAMILY"/>
    <property type="match status" value="1"/>
</dbReference>
<reference evidence="3 4" key="1">
    <citation type="submission" date="2014-07" db="EMBL/GenBank/DDBJ databases">
        <title>Draft genome sequence of Thalassospira profundimaris S25-3-2.</title>
        <authorList>
            <person name="Lai Q."/>
            <person name="Shao Z."/>
        </authorList>
    </citation>
    <scope>NUCLEOTIDE SEQUENCE [LARGE SCALE GENOMIC DNA]</scope>
    <source>
        <strain evidence="3 4">S25-3-2</strain>
    </source>
</reference>
<proteinExistence type="inferred from homology"/>
<comment type="caution">
    <text evidence="3">The sequence shown here is derived from an EMBL/GenBank/DDBJ whole genome shotgun (WGS) entry which is preliminary data.</text>
</comment>
<evidence type="ECO:0000256" key="1">
    <source>
        <dbReference type="ARBA" id="ARBA00006479"/>
    </source>
</evidence>
<dbReference type="Gene3D" id="3.30.420.40">
    <property type="match status" value="2"/>
</dbReference>
<dbReference type="Proteomes" id="UP000252517">
    <property type="component" value="Unassembled WGS sequence"/>
</dbReference>
<dbReference type="GO" id="GO:0003700">
    <property type="term" value="F:DNA-binding transcription factor activity"/>
    <property type="evidence" value="ECO:0007669"/>
    <property type="project" value="InterPro"/>
</dbReference>
<feature type="domain" description="HTH marR-type" evidence="2">
    <location>
        <begin position="25"/>
        <end position="64"/>
    </location>
</feature>
<dbReference type="CDD" id="cd00090">
    <property type="entry name" value="HTH_ARSR"/>
    <property type="match status" value="1"/>
</dbReference>
<dbReference type="InterPro" id="IPR011991">
    <property type="entry name" value="ArsR-like_HTH"/>
</dbReference>
<comment type="similarity">
    <text evidence="1">Belongs to the ROK (NagC/XylR) family.</text>
</comment>
<dbReference type="AlphaFoldDB" id="A0A367XDE5"/>
<dbReference type="InterPro" id="IPR036388">
    <property type="entry name" value="WH-like_DNA-bd_sf"/>
</dbReference>
<protein>
    <recommendedName>
        <fullName evidence="2">HTH marR-type domain-containing protein</fullName>
    </recommendedName>
</protein>
<evidence type="ECO:0000259" key="2">
    <source>
        <dbReference type="Pfam" id="PF12802"/>
    </source>
</evidence>
<dbReference type="InterPro" id="IPR036390">
    <property type="entry name" value="WH_DNA-bd_sf"/>
</dbReference>
<dbReference type="PANTHER" id="PTHR18964:SF149">
    <property type="entry name" value="BIFUNCTIONAL UDP-N-ACETYLGLUCOSAMINE 2-EPIMERASE_N-ACETYLMANNOSAMINE KINASE"/>
    <property type="match status" value="1"/>
</dbReference>
<sequence length="402" mass="43003">MKEKPSESVLGTNLLHAKSHNRRAILDAVRRSAGLSRADITRITHLSAQAVSNLVAELEEAGLLLAGEPVRQKRGQPARPYRLNPEGGFAIGFQLSGTQMDAVLVDLLGEERARSSLQINHPDPEKTVDLLVAASRDIIIKSGLDPDRNIGIGIAMPGPVGIAGPTGIAPGWENFDLASAMTAKAGCPVFVENDADAAAISEKLYGTARELDNFVYIFIGHGLGAGLFLDGRIVRGAQGAAGEIGHIPIMVNGRKCGCGRQGCLERYVSLLALYDEFDAAHRDDLVLDHNLTRLSALSPDDAPVRHWIDQAALHLTTTFQIISSMLNPQAIILGGLLPEPILTALWQKVTKLQDVDGPTPTGAHLPVHIGDASTYSAARGAAALPIYQEMIPDFQNMLKVRD</sequence>
<accession>A0A367XDE5</accession>
<dbReference type="Gene3D" id="1.10.10.10">
    <property type="entry name" value="Winged helix-like DNA-binding domain superfamily/Winged helix DNA-binding domain"/>
    <property type="match status" value="1"/>
</dbReference>
<gene>
    <name evidence="3" type="ORF">TH25_08220</name>
</gene>
<dbReference type="Pfam" id="PF12802">
    <property type="entry name" value="MarR_2"/>
    <property type="match status" value="1"/>
</dbReference>
<dbReference type="SUPFAM" id="SSF53067">
    <property type="entry name" value="Actin-like ATPase domain"/>
    <property type="match status" value="1"/>
</dbReference>
<dbReference type="InterPro" id="IPR000600">
    <property type="entry name" value="ROK"/>
</dbReference>
<evidence type="ECO:0000313" key="3">
    <source>
        <dbReference type="EMBL" id="RCK51668.1"/>
    </source>
</evidence>
<dbReference type="InterPro" id="IPR049874">
    <property type="entry name" value="ROK_cs"/>
</dbReference>
<dbReference type="SUPFAM" id="SSF46785">
    <property type="entry name" value="Winged helix' DNA-binding domain"/>
    <property type="match status" value="1"/>
</dbReference>
<dbReference type="InterPro" id="IPR043129">
    <property type="entry name" value="ATPase_NBD"/>
</dbReference>
<evidence type="ECO:0000313" key="4">
    <source>
        <dbReference type="Proteomes" id="UP000252517"/>
    </source>
</evidence>
<name>A0A367XDE5_9PROT</name>
<dbReference type="Pfam" id="PF00480">
    <property type="entry name" value="ROK"/>
    <property type="match status" value="1"/>
</dbReference>
<dbReference type="EMBL" id="JPWH01000005">
    <property type="protein sequence ID" value="RCK51668.1"/>
    <property type="molecule type" value="Genomic_DNA"/>
</dbReference>
<dbReference type="PROSITE" id="PS01125">
    <property type="entry name" value="ROK"/>
    <property type="match status" value="1"/>
</dbReference>